<feature type="transmembrane region" description="Helical" evidence="8">
    <location>
        <begin position="278"/>
        <end position="304"/>
    </location>
</feature>
<dbReference type="GO" id="GO:0097272">
    <property type="term" value="P:ammonium homeostasis"/>
    <property type="evidence" value="ECO:0007669"/>
    <property type="project" value="TreeGrafter"/>
</dbReference>
<dbReference type="GO" id="GO:0008519">
    <property type="term" value="F:ammonium channel activity"/>
    <property type="evidence" value="ECO:0007669"/>
    <property type="project" value="InterPro"/>
</dbReference>
<dbReference type="PROSITE" id="PS01219">
    <property type="entry name" value="AMMONIUM_TRANSP"/>
    <property type="match status" value="1"/>
</dbReference>
<evidence type="ECO:0000256" key="5">
    <source>
        <dbReference type="ARBA" id="ARBA00022989"/>
    </source>
</evidence>
<proteinExistence type="inferred from homology"/>
<dbReference type="Gene3D" id="1.10.3430.10">
    <property type="entry name" value="Ammonium transporter AmtB like domains"/>
    <property type="match status" value="1"/>
</dbReference>
<keyword evidence="6 8" id="KW-0472">Membrane</keyword>
<dbReference type="SUPFAM" id="SSF111352">
    <property type="entry name" value="Ammonium transporter"/>
    <property type="match status" value="1"/>
</dbReference>
<dbReference type="NCBIfam" id="TIGR00836">
    <property type="entry name" value="amt"/>
    <property type="match status" value="1"/>
</dbReference>
<dbReference type="InterPro" id="IPR029020">
    <property type="entry name" value="Ammonium/urea_transptr"/>
</dbReference>
<evidence type="ECO:0000256" key="7">
    <source>
        <dbReference type="ARBA" id="ARBA00023177"/>
    </source>
</evidence>
<comment type="subcellular location">
    <subcellularLocation>
        <location evidence="8">Cell membrane</location>
        <topology evidence="8">Multi-pass membrane protein</topology>
    </subcellularLocation>
    <subcellularLocation>
        <location evidence="1">Membrane</location>
        <topology evidence="1">Multi-pass membrane protein</topology>
    </subcellularLocation>
</comment>
<evidence type="ECO:0000259" key="9">
    <source>
        <dbReference type="Pfam" id="PF00909"/>
    </source>
</evidence>
<feature type="transmembrane region" description="Helical" evidence="8">
    <location>
        <begin position="324"/>
        <end position="356"/>
    </location>
</feature>
<protein>
    <recommendedName>
        <fullName evidence="8">Ammonium transporter</fullName>
    </recommendedName>
</protein>
<feature type="transmembrane region" description="Helical" evidence="8">
    <location>
        <begin position="130"/>
        <end position="151"/>
    </location>
</feature>
<evidence type="ECO:0000256" key="2">
    <source>
        <dbReference type="ARBA" id="ARBA00005887"/>
    </source>
</evidence>
<evidence type="ECO:0000256" key="4">
    <source>
        <dbReference type="ARBA" id="ARBA00022692"/>
    </source>
</evidence>
<dbReference type="Pfam" id="PF00909">
    <property type="entry name" value="Ammonium_transp"/>
    <property type="match status" value="1"/>
</dbReference>
<dbReference type="InterPro" id="IPR001905">
    <property type="entry name" value="Ammonium_transpt"/>
</dbReference>
<feature type="transmembrane region" description="Helical" evidence="8">
    <location>
        <begin position="84"/>
        <end position="104"/>
    </location>
</feature>
<feature type="transmembrane region" description="Helical" evidence="8">
    <location>
        <begin position="49"/>
        <end position="72"/>
    </location>
</feature>
<organism evidence="10">
    <name type="scientific">Trieres chinensis</name>
    <name type="common">Marine centric diatom</name>
    <name type="synonym">Odontella sinensis</name>
    <dbReference type="NCBI Taxonomy" id="1514140"/>
    <lineage>
        <taxon>Eukaryota</taxon>
        <taxon>Sar</taxon>
        <taxon>Stramenopiles</taxon>
        <taxon>Ochrophyta</taxon>
        <taxon>Bacillariophyta</taxon>
        <taxon>Mediophyceae</taxon>
        <taxon>Biddulphiophycidae</taxon>
        <taxon>Eupodiscales</taxon>
        <taxon>Parodontellaceae</taxon>
        <taxon>Trieres</taxon>
    </lineage>
</organism>
<feature type="domain" description="Ammonium transporter AmtB-like" evidence="9">
    <location>
        <begin position="48"/>
        <end position="467"/>
    </location>
</feature>
<name>A0A7S2EL43_TRICV</name>
<dbReference type="GO" id="GO:0005886">
    <property type="term" value="C:plasma membrane"/>
    <property type="evidence" value="ECO:0007669"/>
    <property type="project" value="UniProtKB-SubCell"/>
</dbReference>
<dbReference type="InterPro" id="IPR024041">
    <property type="entry name" value="NH4_transpt_AmtB-like_dom"/>
</dbReference>
<feature type="transmembrane region" description="Helical" evidence="8">
    <location>
        <begin position="200"/>
        <end position="223"/>
    </location>
</feature>
<comment type="caution">
    <text evidence="8">Lacks conserved residue(s) required for the propagation of feature annotation.</text>
</comment>
<evidence type="ECO:0000256" key="6">
    <source>
        <dbReference type="ARBA" id="ARBA00023136"/>
    </source>
</evidence>
<evidence type="ECO:0000256" key="8">
    <source>
        <dbReference type="RuleBase" id="RU362002"/>
    </source>
</evidence>
<evidence type="ECO:0000256" key="1">
    <source>
        <dbReference type="ARBA" id="ARBA00004141"/>
    </source>
</evidence>
<evidence type="ECO:0000313" key="10">
    <source>
        <dbReference type="EMBL" id="CAD9341368.1"/>
    </source>
</evidence>
<dbReference type="AlphaFoldDB" id="A0A7S2EL43"/>
<keyword evidence="5 8" id="KW-1133">Transmembrane helix</keyword>
<keyword evidence="7 8" id="KW-0924">Ammonia transport</keyword>
<sequence>MPSIFDTCLAQGQGNSTDLLQCISNLHEEAELANASKSVGILGGLDMFFLIYSASLMFCMQGGFAMLCAGCVRKKNVQNTLLKNLLDTCGAAFAFFSVGFAFSYGGQTETGEPTTFIGNEGFFLIGREDYAFFVFQVAFAATASTIVAGTLAERCQMAAYLCFSIVLTAFVYPVIIHTIWSNNGFLSPFRLNPLWESGMIDFAGSGVVHLTGGTTALIASLILGPRKGRFCEDLGAPNTIKGHSSSLQTLGTFLLWFGWYGFNCGSILRITEDGFGRIASISAVSTTLGASAGCLSALITSAVATQRATGEVAWKLSDGLNGTLTGLVAITGGCGIFEPWAAALVGALGGVLYISLSRQLTRWKIDDACDAVPVHLGGGIWGLIAVGIFASPRLLEEVYGRSTHVGWVFSWGRGSADATLLGINVVGGLLIFVWVSCLMTPVFLFLSFFGWFRADSLEEIIGLDSTSSDRADAVVSKKHEDELKKRIDARSGSVGQRDAFQDNA</sequence>
<dbReference type="FunFam" id="1.10.3430.10:FF:000016">
    <property type="entry name" value="Ammonium transporter"/>
    <property type="match status" value="1"/>
</dbReference>
<feature type="transmembrane region" description="Helical" evidence="8">
    <location>
        <begin position="429"/>
        <end position="452"/>
    </location>
</feature>
<feature type="transmembrane region" description="Helical" evidence="8">
    <location>
        <begin position="158"/>
        <end position="180"/>
    </location>
</feature>
<reference evidence="10" key="1">
    <citation type="submission" date="2021-01" db="EMBL/GenBank/DDBJ databases">
        <authorList>
            <person name="Corre E."/>
            <person name="Pelletier E."/>
            <person name="Niang G."/>
            <person name="Scheremetjew M."/>
            <person name="Finn R."/>
            <person name="Kale V."/>
            <person name="Holt S."/>
            <person name="Cochrane G."/>
            <person name="Meng A."/>
            <person name="Brown T."/>
            <person name="Cohen L."/>
        </authorList>
    </citation>
    <scope>NUCLEOTIDE SEQUENCE</scope>
    <source>
        <strain evidence="10">Grunow 1884</strain>
    </source>
</reference>
<dbReference type="PANTHER" id="PTHR11730:SF6">
    <property type="entry name" value="AMMONIUM TRANSPORTER"/>
    <property type="match status" value="1"/>
</dbReference>
<comment type="similarity">
    <text evidence="2 8">Belongs to the ammonia transporter channel (TC 1.A.11.2) family.</text>
</comment>
<dbReference type="PANTHER" id="PTHR11730">
    <property type="entry name" value="AMMONIUM TRANSPORTER"/>
    <property type="match status" value="1"/>
</dbReference>
<dbReference type="EMBL" id="HBGO01019359">
    <property type="protein sequence ID" value="CAD9341368.1"/>
    <property type="molecule type" value="Transcribed_RNA"/>
</dbReference>
<evidence type="ECO:0000256" key="3">
    <source>
        <dbReference type="ARBA" id="ARBA00022448"/>
    </source>
</evidence>
<keyword evidence="4 8" id="KW-0812">Transmembrane</keyword>
<accession>A0A7S2EL43</accession>
<dbReference type="InterPro" id="IPR018047">
    <property type="entry name" value="Ammonium_transpt_CS"/>
</dbReference>
<gene>
    <name evidence="10" type="ORF">OSIN01602_LOCUS11114</name>
</gene>
<keyword evidence="3 8" id="KW-0813">Transport</keyword>
<feature type="transmembrane region" description="Helical" evidence="8">
    <location>
        <begin position="368"/>
        <end position="390"/>
    </location>
</feature>